<dbReference type="PROSITE" id="PS01096">
    <property type="entry name" value="PPIC_PPIASE_1"/>
    <property type="match status" value="1"/>
</dbReference>
<dbReference type="InterPro" id="IPR023058">
    <property type="entry name" value="PPIase_PpiC_CS"/>
</dbReference>
<keyword evidence="4 6" id="KW-0697">Rotamase</keyword>
<sequence>MPAKVCYSSPILSPKEISMNRRTIALRLALMAALFGFSTPSSAADAKPAKTPAASAQQQKDVVARVNGKPVYARELERVKKALLAGRPNQQIPSEHQKEFDKMALNQLTSAELLYQAGEKLDTKDIDKQVEAKMSQGKARFATTEEFQKAIAGLGMNESDLREYTRRDAVIANFVQQTFASKVTVSDEESRKFYDENQDKFKQSESVRASHILIGVDPKADPEIRKKAREKAEKLRKELAGGADFATLARENSTCPSSQQGGDLGFFPRGQMVPPFEQAAFSLKQGEVSDVVETQFGYHIIKQMGHKNAETVSYADAKARIVDYLKNQKVNSAITAYLDDARKTSKIETYLK</sequence>
<reference evidence="9 10" key="1">
    <citation type="submission" date="2006-10" db="EMBL/GenBank/DDBJ databases">
        <title>Complete sequence of chromosome of Pelobacter propionicus DSM 2379.</title>
        <authorList>
            <consortium name="US DOE Joint Genome Institute"/>
            <person name="Copeland A."/>
            <person name="Lucas S."/>
            <person name="Lapidus A."/>
            <person name="Barry K."/>
            <person name="Detter J.C."/>
            <person name="Glavina del Rio T."/>
            <person name="Hammon N."/>
            <person name="Israni S."/>
            <person name="Dalin E."/>
            <person name="Tice H."/>
            <person name="Pitluck S."/>
            <person name="Saunders E."/>
            <person name="Brettin T."/>
            <person name="Bruce D."/>
            <person name="Han C."/>
            <person name="Tapia R."/>
            <person name="Schmutz J."/>
            <person name="Larimer F."/>
            <person name="Land M."/>
            <person name="Hauser L."/>
            <person name="Kyrpides N."/>
            <person name="Kim E."/>
            <person name="Lovley D."/>
            <person name="Richardson P."/>
        </authorList>
    </citation>
    <scope>NUCLEOTIDE SEQUENCE [LARGE SCALE GENOMIC DNA]</scope>
    <source>
        <strain evidence="10">DSM 2379 / NBRC 103807 / OttBd1</strain>
    </source>
</reference>
<evidence type="ECO:0000256" key="1">
    <source>
        <dbReference type="ARBA" id="ARBA00000971"/>
    </source>
</evidence>
<dbReference type="AlphaFoldDB" id="A1ANW2"/>
<dbReference type="Pfam" id="PF13616">
    <property type="entry name" value="Rotamase_3"/>
    <property type="match status" value="1"/>
</dbReference>
<dbReference type="KEGG" id="ppd:Ppro_1416"/>
<keyword evidence="3 7" id="KW-0732">Signal</keyword>
<dbReference type="SUPFAM" id="SSF109998">
    <property type="entry name" value="Triger factor/SurA peptide-binding domain-like"/>
    <property type="match status" value="1"/>
</dbReference>
<dbReference type="eggNOG" id="COG0760">
    <property type="taxonomic scope" value="Bacteria"/>
</dbReference>
<feature type="chain" id="PRO_5007909002" description="peptidylprolyl isomerase" evidence="7">
    <location>
        <begin position="44"/>
        <end position="352"/>
    </location>
</feature>
<dbReference type="InterPro" id="IPR000297">
    <property type="entry name" value="PPIase_PpiC"/>
</dbReference>
<proteinExistence type="predicted"/>
<feature type="domain" description="PpiC" evidence="8">
    <location>
        <begin position="204"/>
        <end position="305"/>
    </location>
</feature>
<accession>A1ANW2</accession>
<comment type="catalytic activity">
    <reaction evidence="1">
        <text>[protein]-peptidylproline (omega=180) = [protein]-peptidylproline (omega=0)</text>
        <dbReference type="Rhea" id="RHEA:16237"/>
        <dbReference type="Rhea" id="RHEA-COMP:10747"/>
        <dbReference type="Rhea" id="RHEA-COMP:10748"/>
        <dbReference type="ChEBI" id="CHEBI:83833"/>
        <dbReference type="ChEBI" id="CHEBI:83834"/>
        <dbReference type="EC" id="5.2.1.8"/>
    </reaction>
</comment>
<gene>
    <name evidence="9" type="ordered locus">Ppro_1416</name>
</gene>
<dbReference type="EMBL" id="CP000482">
    <property type="protein sequence ID" value="ABK99032.1"/>
    <property type="molecule type" value="Genomic_DNA"/>
</dbReference>
<feature type="signal peptide" evidence="7">
    <location>
        <begin position="1"/>
        <end position="43"/>
    </location>
</feature>
<evidence type="ECO:0000256" key="4">
    <source>
        <dbReference type="ARBA" id="ARBA00023110"/>
    </source>
</evidence>
<dbReference type="EC" id="5.2.1.8" evidence="2"/>
<dbReference type="PANTHER" id="PTHR47245">
    <property type="entry name" value="PEPTIDYLPROLYL ISOMERASE"/>
    <property type="match status" value="1"/>
</dbReference>
<keyword evidence="5 6" id="KW-0413">Isomerase</keyword>
<evidence type="ECO:0000256" key="7">
    <source>
        <dbReference type="SAM" id="SignalP"/>
    </source>
</evidence>
<dbReference type="Proteomes" id="UP000006732">
    <property type="component" value="Chromosome"/>
</dbReference>
<dbReference type="STRING" id="338966.Ppro_1416"/>
<dbReference type="InterPro" id="IPR027304">
    <property type="entry name" value="Trigger_fact/SurA_dom_sf"/>
</dbReference>
<evidence type="ECO:0000256" key="6">
    <source>
        <dbReference type="PROSITE-ProRule" id="PRU00278"/>
    </source>
</evidence>
<protein>
    <recommendedName>
        <fullName evidence="2">peptidylprolyl isomerase</fullName>
        <ecNumber evidence="2">5.2.1.8</ecNumber>
    </recommendedName>
</protein>
<dbReference type="HOGENOM" id="CLU_034646_5_3_7"/>
<dbReference type="InterPro" id="IPR046357">
    <property type="entry name" value="PPIase_dom_sf"/>
</dbReference>
<evidence type="ECO:0000256" key="5">
    <source>
        <dbReference type="ARBA" id="ARBA00023235"/>
    </source>
</evidence>
<evidence type="ECO:0000256" key="3">
    <source>
        <dbReference type="ARBA" id="ARBA00022729"/>
    </source>
</evidence>
<dbReference type="Gene3D" id="3.10.50.40">
    <property type="match status" value="1"/>
</dbReference>
<name>A1ANW2_PELPD</name>
<dbReference type="Gene3D" id="1.10.4030.10">
    <property type="entry name" value="Porin chaperone SurA, peptide-binding domain"/>
    <property type="match status" value="1"/>
</dbReference>
<evidence type="ECO:0000313" key="9">
    <source>
        <dbReference type="EMBL" id="ABK99032.1"/>
    </source>
</evidence>
<evidence type="ECO:0000259" key="8">
    <source>
        <dbReference type="PROSITE" id="PS50198"/>
    </source>
</evidence>
<evidence type="ECO:0000313" key="10">
    <source>
        <dbReference type="Proteomes" id="UP000006732"/>
    </source>
</evidence>
<evidence type="ECO:0000256" key="2">
    <source>
        <dbReference type="ARBA" id="ARBA00013194"/>
    </source>
</evidence>
<dbReference type="PANTHER" id="PTHR47245:SF1">
    <property type="entry name" value="FOLDASE PROTEIN PRSA"/>
    <property type="match status" value="1"/>
</dbReference>
<dbReference type="PROSITE" id="PS50198">
    <property type="entry name" value="PPIC_PPIASE_2"/>
    <property type="match status" value="1"/>
</dbReference>
<dbReference type="SUPFAM" id="SSF54534">
    <property type="entry name" value="FKBP-like"/>
    <property type="match status" value="1"/>
</dbReference>
<dbReference type="GO" id="GO:0003755">
    <property type="term" value="F:peptidyl-prolyl cis-trans isomerase activity"/>
    <property type="evidence" value="ECO:0007669"/>
    <property type="project" value="UniProtKB-KW"/>
</dbReference>
<dbReference type="Pfam" id="PF13624">
    <property type="entry name" value="SurA_N_3"/>
    <property type="match status" value="1"/>
</dbReference>
<organism evidence="9 10">
    <name type="scientific">Pelobacter propionicus (strain DSM 2379 / NBRC 103807 / OttBd1)</name>
    <dbReference type="NCBI Taxonomy" id="338966"/>
    <lineage>
        <taxon>Bacteria</taxon>
        <taxon>Pseudomonadati</taxon>
        <taxon>Thermodesulfobacteriota</taxon>
        <taxon>Desulfuromonadia</taxon>
        <taxon>Desulfuromonadales</taxon>
        <taxon>Desulfuromonadaceae</taxon>
        <taxon>Pelobacter</taxon>
    </lineage>
</organism>
<dbReference type="InterPro" id="IPR050245">
    <property type="entry name" value="PrsA_foldase"/>
</dbReference>
<keyword evidence="10" id="KW-1185">Reference proteome</keyword>